<accession>N8W712</accession>
<keyword evidence="1" id="KW-1133">Transmembrane helix</keyword>
<comment type="caution">
    <text evidence="2">The sequence shown here is derived from an EMBL/GenBank/DDBJ whole genome shotgun (WGS) entry which is preliminary data.</text>
</comment>
<evidence type="ECO:0000313" key="2">
    <source>
        <dbReference type="EMBL" id="ENV07776.1"/>
    </source>
</evidence>
<protein>
    <submittedName>
        <fullName evidence="2">Uncharacterized protein</fullName>
    </submittedName>
</protein>
<reference evidence="2 3" key="1">
    <citation type="submission" date="2013-02" db="EMBL/GenBank/DDBJ databases">
        <title>The Genome Sequence of Acinetobacter sp. CIP 56.2.</title>
        <authorList>
            <consortium name="The Broad Institute Genome Sequencing Platform"/>
            <consortium name="The Broad Institute Genome Sequencing Center for Infectious Disease"/>
            <person name="Cerqueira G."/>
            <person name="Feldgarden M."/>
            <person name="Courvalin P."/>
            <person name="Perichon B."/>
            <person name="Grillot-Courvalin C."/>
            <person name="Clermont D."/>
            <person name="Rocha E."/>
            <person name="Yoon E.-J."/>
            <person name="Nemec A."/>
            <person name="Walker B."/>
            <person name="Young S.K."/>
            <person name="Zeng Q."/>
            <person name="Gargeya S."/>
            <person name="Fitzgerald M."/>
            <person name="Haas B."/>
            <person name="Abouelleil A."/>
            <person name="Alvarado L."/>
            <person name="Arachchi H.M."/>
            <person name="Berlin A.M."/>
            <person name="Chapman S.B."/>
            <person name="Dewar J."/>
            <person name="Goldberg J."/>
            <person name="Griggs A."/>
            <person name="Gujja S."/>
            <person name="Hansen M."/>
            <person name="Howarth C."/>
            <person name="Imamovic A."/>
            <person name="Larimer J."/>
            <person name="McCowan C."/>
            <person name="Murphy C."/>
            <person name="Neiman D."/>
            <person name="Pearson M."/>
            <person name="Priest M."/>
            <person name="Roberts A."/>
            <person name="Saif S."/>
            <person name="Shea T."/>
            <person name="Sisk P."/>
            <person name="Sykes S."/>
            <person name="Wortman J."/>
            <person name="Nusbaum C."/>
            <person name="Birren B."/>
        </authorList>
    </citation>
    <scope>NUCLEOTIDE SEQUENCE [LARGE SCALE GENOMIC DNA]</scope>
    <source>
        <strain evidence="2 3">CIP 56.2</strain>
    </source>
</reference>
<organism evidence="2 3">
    <name type="scientific">Acinetobacter higginsii</name>
    <dbReference type="NCBI Taxonomy" id="70347"/>
    <lineage>
        <taxon>Bacteria</taxon>
        <taxon>Pseudomonadati</taxon>
        <taxon>Pseudomonadota</taxon>
        <taxon>Gammaproteobacteria</taxon>
        <taxon>Moraxellales</taxon>
        <taxon>Moraxellaceae</taxon>
        <taxon>Acinetobacter</taxon>
    </lineage>
</organism>
<evidence type="ECO:0000256" key="1">
    <source>
        <dbReference type="SAM" id="Phobius"/>
    </source>
</evidence>
<name>N8W712_9GAMM</name>
<dbReference type="Proteomes" id="UP000013209">
    <property type="component" value="Unassembled WGS sequence"/>
</dbReference>
<gene>
    <name evidence="2" type="ORF">F966_03633</name>
</gene>
<feature type="transmembrane region" description="Helical" evidence="1">
    <location>
        <begin position="6"/>
        <end position="29"/>
    </location>
</feature>
<dbReference type="HOGENOM" id="CLU_3371516_0_0_6"/>
<proteinExistence type="predicted"/>
<dbReference type="AlphaFoldDB" id="N8W712"/>
<sequence>MTPWQAFSAFIVVWLLLFVAALMAILHYFGLVGA</sequence>
<keyword evidence="1" id="KW-0472">Membrane</keyword>
<evidence type="ECO:0000313" key="3">
    <source>
        <dbReference type="Proteomes" id="UP000013209"/>
    </source>
</evidence>
<dbReference type="EMBL" id="APPH01000020">
    <property type="protein sequence ID" value="ENV07776.1"/>
    <property type="molecule type" value="Genomic_DNA"/>
</dbReference>
<keyword evidence="1" id="KW-0812">Transmembrane</keyword>